<dbReference type="InterPro" id="IPR004013">
    <property type="entry name" value="PHP_dom"/>
</dbReference>
<dbReference type="GeneID" id="76201258"/>
<evidence type="ECO:0000313" key="3">
    <source>
        <dbReference type="Proteomes" id="UP001596417"/>
    </source>
</evidence>
<dbReference type="SMART" id="SM00481">
    <property type="entry name" value="POLIIIAc"/>
    <property type="match status" value="1"/>
</dbReference>
<organism evidence="2 3">
    <name type="scientific">Halocatena marina</name>
    <dbReference type="NCBI Taxonomy" id="2934937"/>
    <lineage>
        <taxon>Archaea</taxon>
        <taxon>Methanobacteriati</taxon>
        <taxon>Methanobacteriota</taxon>
        <taxon>Stenosarchaea group</taxon>
        <taxon>Halobacteria</taxon>
        <taxon>Halobacteriales</taxon>
        <taxon>Natronomonadaceae</taxon>
        <taxon>Halocatena</taxon>
    </lineage>
</organism>
<dbReference type="InterPro" id="IPR003141">
    <property type="entry name" value="Pol/His_phosphatase_N"/>
</dbReference>
<accession>A0ABD5YQA2</accession>
<dbReference type="CDD" id="cd07432">
    <property type="entry name" value="PHP_HisPPase"/>
    <property type="match status" value="1"/>
</dbReference>
<dbReference type="PANTHER" id="PTHR42924:SF3">
    <property type="entry name" value="POLYMERASE_HISTIDINOL PHOSPHATASE N-TERMINAL DOMAIN-CONTAINING PROTEIN"/>
    <property type="match status" value="1"/>
</dbReference>
<feature type="domain" description="Polymerase/histidinol phosphatase N-terminal" evidence="1">
    <location>
        <begin position="17"/>
        <end position="82"/>
    </location>
</feature>
<gene>
    <name evidence="2" type="ORF">ACFQL7_18085</name>
</gene>
<protein>
    <submittedName>
        <fullName evidence="2">PHP domain-containing protein</fullName>
    </submittedName>
</protein>
<dbReference type="RefSeq" id="WP_248909805.1">
    <property type="nucleotide sequence ID" value="NZ_CP109979.1"/>
</dbReference>
<name>A0ABD5YQA2_9EURY</name>
<proteinExistence type="predicted"/>
<dbReference type="InterPro" id="IPR052018">
    <property type="entry name" value="PHP_domain"/>
</dbReference>
<dbReference type="SUPFAM" id="SSF89550">
    <property type="entry name" value="PHP domain-like"/>
    <property type="match status" value="1"/>
</dbReference>
<dbReference type="Pfam" id="PF13263">
    <property type="entry name" value="PHP_C"/>
    <property type="match status" value="1"/>
</dbReference>
<sequence length="231" mass="24790">MDVNADPYTGGEMAYTYDLQVHTDASPCSNAAPADVVAAAVSRDLDGIAVTNHDTLAGVAAVRTTAPDELTVISGVEVSTTQGHLLALNVEEPPPQGDPLSVIEHVHDLGGVAILSHPFDRLREHYASNLDAIAAAVDAIEVRNSRCLRTRYNERARAFAREHDLPVTGASDAHFPMEIGRAYTTCERPLLEALQRGETSSGGRDRYLSGHAATKLHQLNESLGLNFTLSR</sequence>
<dbReference type="EMBL" id="JBHTAX010000001">
    <property type="protein sequence ID" value="MFC7191523.1"/>
    <property type="molecule type" value="Genomic_DNA"/>
</dbReference>
<dbReference type="InterPro" id="IPR016195">
    <property type="entry name" value="Pol/histidinol_Pase-like"/>
</dbReference>
<evidence type="ECO:0000313" key="2">
    <source>
        <dbReference type="EMBL" id="MFC7191523.1"/>
    </source>
</evidence>
<dbReference type="PANTHER" id="PTHR42924">
    <property type="entry name" value="EXONUCLEASE"/>
    <property type="match status" value="1"/>
</dbReference>
<dbReference type="Proteomes" id="UP001596417">
    <property type="component" value="Unassembled WGS sequence"/>
</dbReference>
<comment type="caution">
    <text evidence="2">The sequence shown here is derived from an EMBL/GenBank/DDBJ whole genome shotgun (WGS) entry which is preliminary data.</text>
</comment>
<reference evidence="2 3" key="1">
    <citation type="journal article" date="2019" name="Int. J. Syst. Evol. Microbiol.">
        <title>The Global Catalogue of Microorganisms (GCM) 10K type strain sequencing project: providing services to taxonomists for standard genome sequencing and annotation.</title>
        <authorList>
            <consortium name="The Broad Institute Genomics Platform"/>
            <consortium name="The Broad Institute Genome Sequencing Center for Infectious Disease"/>
            <person name="Wu L."/>
            <person name="Ma J."/>
        </authorList>
    </citation>
    <scope>NUCLEOTIDE SEQUENCE [LARGE SCALE GENOMIC DNA]</scope>
    <source>
        <strain evidence="2 3">RDMS1</strain>
    </source>
</reference>
<keyword evidence="3" id="KW-1185">Reference proteome</keyword>
<dbReference type="AlphaFoldDB" id="A0ABD5YQA2"/>
<evidence type="ECO:0000259" key="1">
    <source>
        <dbReference type="SMART" id="SM00481"/>
    </source>
</evidence>
<dbReference type="Pfam" id="PF02811">
    <property type="entry name" value="PHP"/>
    <property type="match status" value="1"/>
</dbReference>
<dbReference type="Gene3D" id="3.20.20.140">
    <property type="entry name" value="Metal-dependent hydrolases"/>
    <property type="match status" value="1"/>
</dbReference>